<gene>
    <name evidence="1" type="ORF">GRJ2_002935900</name>
</gene>
<accession>A0ABC9Y414</accession>
<evidence type="ECO:0000313" key="1">
    <source>
        <dbReference type="EMBL" id="GAB0204703.1"/>
    </source>
</evidence>
<name>A0ABC9Y414_GRUJA</name>
<comment type="caution">
    <text evidence="1">The sequence shown here is derived from an EMBL/GenBank/DDBJ whole genome shotgun (WGS) entry which is preliminary data.</text>
</comment>
<dbReference type="PANTHER" id="PTHR33332">
    <property type="entry name" value="REVERSE TRANSCRIPTASE DOMAIN-CONTAINING PROTEIN"/>
    <property type="match status" value="1"/>
</dbReference>
<reference evidence="1 2" key="1">
    <citation type="submission" date="2024-06" db="EMBL/GenBank/DDBJ databases">
        <title>The draft genome of Grus japonensis, version 3.</title>
        <authorList>
            <person name="Nabeshima K."/>
            <person name="Suzuki S."/>
            <person name="Onuma M."/>
        </authorList>
    </citation>
    <scope>NUCLEOTIDE SEQUENCE [LARGE SCALE GENOMIC DNA]</scope>
    <source>
        <strain evidence="1 2">451A</strain>
    </source>
</reference>
<organism evidence="1 2">
    <name type="scientific">Grus japonensis</name>
    <name type="common">Japanese crane</name>
    <name type="synonym">Red-crowned crane</name>
    <dbReference type="NCBI Taxonomy" id="30415"/>
    <lineage>
        <taxon>Eukaryota</taxon>
        <taxon>Metazoa</taxon>
        <taxon>Chordata</taxon>
        <taxon>Craniata</taxon>
        <taxon>Vertebrata</taxon>
        <taxon>Euteleostomi</taxon>
        <taxon>Archelosauria</taxon>
        <taxon>Archosauria</taxon>
        <taxon>Dinosauria</taxon>
        <taxon>Saurischia</taxon>
        <taxon>Theropoda</taxon>
        <taxon>Coelurosauria</taxon>
        <taxon>Aves</taxon>
        <taxon>Neognathae</taxon>
        <taxon>Neoaves</taxon>
        <taxon>Gruiformes</taxon>
        <taxon>Gruidae</taxon>
        <taxon>Grus</taxon>
    </lineage>
</organism>
<protein>
    <recommendedName>
        <fullName evidence="3">Rna-directed dna polymerase from mobile element jockey-like</fullName>
    </recommendedName>
</protein>
<dbReference type="PRINTS" id="PR01345">
    <property type="entry name" value="CERVTRCPTASE"/>
</dbReference>
<dbReference type="Proteomes" id="UP001623348">
    <property type="component" value="Unassembled WGS sequence"/>
</dbReference>
<keyword evidence="2" id="KW-1185">Reference proteome</keyword>
<sequence length="127" mass="14501">MKFNKDKCKVLHLEKHNPGVQHRLGSTWLESTSMEWELGVLVDNKLNMSEQCAAAAKKANRMLGCINKGITSRDKGVIIPLYSALVRPHLEQCVQFWSPLQKKDVERLERVQRKATRMIKGLGSLPY</sequence>
<evidence type="ECO:0008006" key="3">
    <source>
        <dbReference type="Google" id="ProtNLM"/>
    </source>
</evidence>
<evidence type="ECO:0000313" key="2">
    <source>
        <dbReference type="Proteomes" id="UP001623348"/>
    </source>
</evidence>
<dbReference type="AlphaFoldDB" id="A0ABC9Y414"/>
<proteinExistence type="predicted"/>
<dbReference type="EMBL" id="BAAFJT010000040">
    <property type="protein sequence ID" value="GAB0204703.1"/>
    <property type="molecule type" value="Genomic_DNA"/>
</dbReference>